<dbReference type="InterPro" id="IPR036852">
    <property type="entry name" value="Peptidase_S8/S53_dom_sf"/>
</dbReference>
<dbReference type="EMBL" id="MU251894">
    <property type="protein sequence ID" value="KAG9228611.1"/>
    <property type="molecule type" value="Genomic_DNA"/>
</dbReference>
<reference evidence="7" key="1">
    <citation type="journal article" date="2021" name="IMA Fungus">
        <title>Genomic characterization of three marine fungi, including Emericellopsis atlantica sp. nov. with signatures of a generalist lifestyle and marine biomass degradation.</title>
        <authorList>
            <person name="Hagestad O.C."/>
            <person name="Hou L."/>
            <person name="Andersen J.H."/>
            <person name="Hansen E.H."/>
            <person name="Altermark B."/>
            <person name="Li C."/>
            <person name="Kuhnert E."/>
            <person name="Cox R.J."/>
            <person name="Crous P.W."/>
            <person name="Spatafora J.W."/>
            <person name="Lail K."/>
            <person name="Amirebrahimi M."/>
            <person name="Lipzen A."/>
            <person name="Pangilinan J."/>
            <person name="Andreopoulos W."/>
            <person name="Hayes R.D."/>
            <person name="Ng V."/>
            <person name="Grigoriev I.V."/>
            <person name="Jackson S.A."/>
            <person name="Sutton T.D.S."/>
            <person name="Dobson A.D.W."/>
            <person name="Rama T."/>
        </authorList>
    </citation>
    <scope>NUCLEOTIDE SEQUENCE</scope>
    <source>
        <strain evidence="7">TRa018bII</strain>
    </source>
</reference>
<comment type="similarity">
    <text evidence="1 5">Belongs to the peptidase S8 family.</text>
</comment>
<keyword evidence="8" id="KW-1185">Reference proteome</keyword>
<evidence type="ECO:0000313" key="7">
    <source>
        <dbReference type="EMBL" id="KAG9228611.1"/>
    </source>
</evidence>
<dbReference type="GO" id="GO:0004252">
    <property type="term" value="F:serine-type endopeptidase activity"/>
    <property type="evidence" value="ECO:0007669"/>
    <property type="project" value="InterPro"/>
</dbReference>
<dbReference type="AlphaFoldDB" id="A0A9P7Y8A2"/>
<evidence type="ECO:0000313" key="8">
    <source>
        <dbReference type="Proteomes" id="UP000824998"/>
    </source>
</evidence>
<evidence type="ECO:0000256" key="5">
    <source>
        <dbReference type="PROSITE-ProRule" id="PRU01240"/>
    </source>
</evidence>
<dbReference type="OrthoDB" id="206201at2759"/>
<gene>
    <name evidence="7" type="ORF">BJ875DRAFT_389021</name>
</gene>
<proteinExistence type="inferred from homology"/>
<dbReference type="InterPro" id="IPR050131">
    <property type="entry name" value="Peptidase_S8_subtilisin-like"/>
</dbReference>
<dbReference type="SUPFAM" id="SSF52743">
    <property type="entry name" value="Subtilisin-like"/>
    <property type="match status" value="1"/>
</dbReference>
<evidence type="ECO:0000256" key="3">
    <source>
        <dbReference type="ARBA" id="ARBA00022801"/>
    </source>
</evidence>
<accession>A0A9P7Y8A2</accession>
<dbReference type="Pfam" id="PF00082">
    <property type="entry name" value="Peptidase_S8"/>
    <property type="match status" value="1"/>
</dbReference>
<evidence type="ECO:0000256" key="1">
    <source>
        <dbReference type="ARBA" id="ARBA00011073"/>
    </source>
</evidence>
<feature type="domain" description="Peptidase S8/S53" evidence="6">
    <location>
        <begin position="22"/>
        <end position="196"/>
    </location>
</feature>
<keyword evidence="4" id="KW-0720">Serine protease</keyword>
<sequence>MRKIRSSNNYLIKETKSFIRGSAVDDCGHGTNVAGLVSKTSPAADLYIAKISNGKEPPAGTDQIIKAIEWAQKFKVHIINMSFGFLQNNEITLIEKTELEGVIFVASVSNYGGNRSRTFPADMSRDRVICIHVVDGYGNKSGMNPGAKRYDPNLSTLGVAVESIWPDDKSAHLEGASYAATIASTIAANVLKFALHAQDPMEMEEDLLDKHHVDEICRSGGMGKILLAMTEHRDGYNFIAPWRSVWDEDATVRSVAARFKATLKE</sequence>
<organism evidence="7 8">
    <name type="scientific">Amylocarpus encephaloides</name>
    <dbReference type="NCBI Taxonomy" id="45428"/>
    <lineage>
        <taxon>Eukaryota</taxon>
        <taxon>Fungi</taxon>
        <taxon>Dikarya</taxon>
        <taxon>Ascomycota</taxon>
        <taxon>Pezizomycotina</taxon>
        <taxon>Leotiomycetes</taxon>
        <taxon>Helotiales</taxon>
        <taxon>Helotiales incertae sedis</taxon>
        <taxon>Amylocarpus</taxon>
    </lineage>
</organism>
<evidence type="ECO:0000256" key="4">
    <source>
        <dbReference type="ARBA" id="ARBA00022825"/>
    </source>
</evidence>
<protein>
    <submittedName>
        <fullName evidence="7">Peptidase S8/S53 domain-containing protein</fullName>
    </submittedName>
</protein>
<name>A0A9P7Y8A2_9HELO</name>
<dbReference type="PANTHER" id="PTHR43806:SF11">
    <property type="entry name" value="CEREVISIN-RELATED"/>
    <property type="match status" value="1"/>
</dbReference>
<dbReference type="GO" id="GO:0006508">
    <property type="term" value="P:proteolysis"/>
    <property type="evidence" value="ECO:0007669"/>
    <property type="project" value="UniProtKB-KW"/>
</dbReference>
<dbReference type="Gene3D" id="3.40.50.200">
    <property type="entry name" value="Peptidase S8/S53 domain"/>
    <property type="match status" value="1"/>
</dbReference>
<keyword evidence="3" id="KW-0378">Hydrolase</keyword>
<evidence type="ECO:0000256" key="2">
    <source>
        <dbReference type="ARBA" id="ARBA00022670"/>
    </source>
</evidence>
<dbReference type="PANTHER" id="PTHR43806">
    <property type="entry name" value="PEPTIDASE S8"/>
    <property type="match status" value="1"/>
</dbReference>
<comment type="caution">
    <text evidence="5">Lacks conserved residue(s) required for the propagation of feature annotation.</text>
</comment>
<dbReference type="Proteomes" id="UP000824998">
    <property type="component" value="Unassembled WGS sequence"/>
</dbReference>
<dbReference type="PROSITE" id="PS51892">
    <property type="entry name" value="SUBTILASE"/>
    <property type="match status" value="1"/>
</dbReference>
<evidence type="ECO:0000259" key="6">
    <source>
        <dbReference type="Pfam" id="PF00082"/>
    </source>
</evidence>
<dbReference type="InterPro" id="IPR000209">
    <property type="entry name" value="Peptidase_S8/S53_dom"/>
</dbReference>
<comment type="caution">
    <text evidence="7">The sequence shown here is derived from an EMBL/GenBank/DDBJ whole genome shotgun (WGS) entry which is preliminary data.</text>
</comment>
<keyword evidence="2" id="KW-0645">Protease</keyword>